<sequence length="112" mass="12260">MFAMSHSMLTHDRPVYTTSSAGVVLLTFSSGSVVYQQTDLQNPLLVIAAILAVSSARPQSPKDAVVESQSFDNIGTGPYNWAAPTSRRRSDRSFSNTESNLRHVCQPLLYPD</sequence>
<dbReference type="EMBL" id="OC322182">
    <property type="protein sequence ID" value="CAD7411355.1"/>
    <property type="molecule type" value="Genomic_DNA"/>
</dbReference>
<evidence type="ECO:0000313" key="1">
    <source>
        <dbReference type="EMBL" id="CAD7411355.1"/>
    </source>
</evidence>
<dbReference type="AlphaFoldDB" id="A0A7R9DCY4"/>
<accession>A0A7R9DCY4</accession>
<name>A0A7R9DCY4_TIMCR</name>
<reference evidence="1" key="1">
    <citation type="submission" date="2020-11" db="EMBL/GenBank/DDBJ databases">
        <authorList>
            <person name="Tran Van P."/>
        </authorList>
    </citation>
    <scope>NUCLEOTIDE SEQUENCE</scope>
</reference>
<protein>
    <submittedName>
        <fullName evidence="1">Uncharacterized protein</fullName>
    </submittedName>
</protein>
<organism evidence="1">
    <name type="scientific">Timema cristinae</name>
    <name type="common">Walking stick</name>
    <dbReference type="NCBI Taxonomy" id="61476"/>
    <lineage>
        <taxon>Eukaryota</taxon>
        <taxon>Metazoa</taxon>
        <taxon>Ecdysozoa</taxon>
        <taxon>Arthropoda</taxon>
        <taxon>Hexapoda</taxon>
        <taxon>Insecta</taxon>
        <taxon>Pterygota</taxon>
        <taxon>Neoptera</taxon>
        <taxon>Polyneoptera</taxon>
        <taxon>Phasmatodea</taxon>
        <taxon>Timematodea</taxon>
        <taxon>Timematoidea</taxon>
        <taxon>Timematidae</taxon>
        <taxon>Timema</taxon>
    </lineage>
</organism>
<gene>
    <name evidence="1" type="ORF">TCEB3V08_LOCUS10905</name>
</gene>
<proteinExistence type="predicted"/>